<dbReference type="AlphaFoldDB" id="A0A0F8Z271"/>
<name>A0A0F8Z271_9ZZZZ</name>
<feature type="non-terminal residue" evidence="1">
    <location>
        <position position="1"/>
    </location>
</feature>
<comment type="caution">
    <text evidence="1">The sequence shown here is derived from an EMBL/GenBank/DDBJ whole genome shotgun (WGS) entry which is preliminary data.</text>
</comment>
<evidence type="ECO:0000313" key="1">
    <source>
        <dbReference type="EMBL" id="KKK54226.1"/>
    </source>
</evidence>
<organism evidence="1">
    <name type="scientific">marine sediment metagenome</name>
    <dbReference type="NCBI Taxonomy" id="412755"/>
    <lineage>
        <taxon>unclassified sequences</taxon>
        <taxon>metagenomes</taxon>
        <taxon>ecological metagenomes</taxon>
    </lineage>
</organism>
<accession>A0A0F8Z271</accession>
<reference evidence="1" key="1">
    <citation type="journal article" date="2015" name="Nature">
        <title>Complex archaea that bridge the gap between prokaryotes and eukaryotes.</title>
        <authorList>
            <person name="Spang A."/>
            <person name="Saw J.H."/>
            <person name="Jorgensen S.L."/>
            <person name="Zaremba-Niedzwiedzka K."/>
            <person name="Martijn J."/>
            <person name="Lind A.E."/>
            <person name="van Eijk R."/>
            <person name="Schleper C."/>
            <person name="Guy L."/>
            <person name="Ettema T.J."/>
        </authorList>
    </citation>
    <scope>NUCLEOTIDE SEQUENCE</scope>
</reference>
<proteinExistence type="predicted"/>
<gene>
    <name evidence="1" type="ORF">LCGC14_3086870</name>
</gene>
<sequence length="335" mass="35418">GIPIAMGANSITLGAGQTVDGKDVSGLCTTAEALAYVNAQGLALAPTKVITSADENIIFTFGRTQLGLVDNNFYIGYRGFSATSYALLQSSTFSNTYLNSNVNIFMRIANVAKMQLTASVLTMSVPIAMGANKITGCGDPINDQDVATKIYVATQTIASLTLQQVTDNGAVTTTATEFQAALTVIAPTADMHAANRAYVDAVGKITPPAHAHGSDGFVISGETWSVVHTDLNAKYNMTFIVPKTANYKILIIHRSTVATRTDGGTLSVSSRIGATSGNNWGEALPLINLATNNWIFTRSSAVALTEGYVLYGAWQKNDNPGTGNLQIYGVWLEEQ</sequence>
<protein>
    <submittedName>
        <fullName evidence="1">Uncharacterized protein</fullName>
    </submittedName>
</protein>
<dbReference type="EMBL" id="LAZR01066104">
    <property type="protein sequence ID" value="KKK54226.1"/>
    <property type="molecule type" value="Genomic_DNA"/>
</dbReference>